<evidence type="ECO:0000313" key="1">
    <source>
        <dbReference type="EMBL" id="KAI8552823.1"/>
    </source>
</evidence>
<gene>
    <name evidence="1" type="ORF">RHMOL_Rhmol06G0298200</name>
</gene>
<proteinExistence type="predicted"/>
<name>A0ACC0NJP0_RHOML</name>
<reference evidence="1" key="1">
    <citation type="submission" date="2022-02" db="EMBL/GenBank/DDBJ databases">
        <title>Plant Genome Project.</title>
        <authorList>
            <person name="Zhang R.-G."/>
        </authorList>
    </citation>
    <scope>NUCLEOTIDE SEQUENCE</scope>
    <source>
        <strain evidence="1">AT1</strain>
    </source>
</reference>
<sequence>MDELSPHCPSGTVSFCQTFAKCGGRHSHDSLKLENHAKFRSSLMETYASLTMSIATEALMGWHVRDELETLESYNVAANVHSSSLMKVCIGSSSLMI</sequence>
<comment type="caution">
    <text evidence="1">The sequence shown here is derived from an EMBL/GenBank/DDBJ whole genome shotgun (WGS) entry which is preliminary data.</text>
</comment>
<organism evidence="1 2">
    <name type="scientific">Rhododendron molle</name>
    <name type="common">Chinese azalea</name>
    <name type="synonym">Azalea mollis</name>
    <dbReference type="NCBI Taxonomy" id="49168"/>
    <lineage>
        <taxon>Eukaryota</taxon>
        <taxon>Viridiplantae</taxon>
        <taxon>Streptophyta</taxon>
        <taxon>Embryophyta</taxon>
        <taxon>Tracheophyta</taxon>
        <taxon>Spermatophyta</taxon>
        <taxon>Magnoliopsida</taxon>
        <taxon>eudicotyledons</taxon>
        <taxon>Gunneridae</taxon>
        <taxon>Pentapetalae</taxon>
        <taxon>asterids</taxon>
        <taxon>Ericales</taxon>
        <taxon>Ericaceae</taxon>
        <taxon>Ericoideae</taxon>
        <taxon>Rhodoreae</taxon>
        <taxon>Rhododendron</taxon>
    </lineage>
</organism>
<dbReference type="Proteomes" id="UP001062846">
    <property type="component" value="Chromosome 6"/>
</dbReference>
<protein>
    <submittedName>
        <fullName evidence="1">Uncharacterized protein</fullName>
    </submittedName>
</protein>
<evidence type="ECO:0000313" key="2">
    <source>
        <dbReference type="Proteomes" id="UP001062846"/>
    </source>
</evidence>
<accession>A0ACC0NJP0</accession>
<dbReference type="EMBL" id="CM046393">
    <property type="protein sequence ID" value="KAI8552823.1"/>
    <property type="molecule type" value="Genomic_DNA"/>
</dbReference>
<keyword evidence="2" id="KW-1185">Reference proteome</keyword>